<evidence type="ECO:0000313" key="1">
    <source>
        <dbReference type="EMBL" id="RFM34713.1"/>
    </source>
</evidence>
<protein>
    <submittedName>
        <fullName evidence="1">Uncharacterized protein</fullName>
    </submittedName>
</protein>
<organism evidence="1 2">
    <name type="scientific">Chitinophaga silvisoli</name>
    <dbReference type="NCBI Taxonomy" id="2291814"/>
    <lineage>
        <taxon>Bacteria</taxon>
        <taxon>Pseudomonadati</taxon>
        <taxon>Bacteroidota</taxon>
        <taxon>Chitinophagia</taxon>
        <taxon>Chitinophagales</taxon>
        <taxon>Chitinophagaceae</taxon>
        <taxon>Chitinophaga</taxon>
    </lineage>
</organism>
<accession>A0A3E1P3C3</accession>
<evidence type="ECO:0000313" key="2">
    <source>
        <dbReference type="Proteomes" id="UP000261174"/>
    </source>
</evidence>
<sequence length="99" mass="11753">MALEDIYRDMSTSRNTVKKYIRLAQLKGLNIVELASVEDHKLERLFAEPTVVSKPRYEQLEEMYVWIELDLKGTGVTRWILWGEYKARYPDGYAYTQFL</sequence>
<dbReference type="Proteomes" id="UP000261174">
    <property type="component" value="Unassembled WGS sequence"/>
</dbReference>
<comment type="caution">
    <text evidence="1">The sequence shown here is derived from an EMBL/GenBank/DDBJ whole genome shotgun (WGS) entry which is preliminary data.</text>
</comment>
<keyword evidence="2" id="KW-1185">Reference proteome</keyword>
<name>A0A3E1P3C3_9BACT</name>
<reference evidence="1 2" key="1">
    <citation type="submission" date="2018-08" db="EMBL/GenBank/DDBJ databases">
        <title>Chitinophaga sp. K20C18050901, a novel bacterium isolated from forest soil.</title>
        <authorList>
            <person name="Wang C."/>
        </authorList>
    </citation>
    <scope>NUCLEOTIDE SEQUENCE [LARGE SCALE GENOMIC DNA]</scope>
    <source>
        <strain evidence="1 2">K20C18050901</strain>
    </source>
</reference>
<dbReference type="RefSeq" id="WP_116854295.1">
    <property type="nucleotide sequence ID" value="NZ_QTJV01000004.1"/>
</dbReference>
<gene>
    <name evidence="1" type="ORF">DXN04_15740</name>
</gene>
<dbReference type="AlphaFoldDB" id="A0A3E1P3C3"/>
<dbReference type="OrthoDB" id="3193769at2"/>
<proteinExistence type="predicted"/>
<dbReference type="EMBL" id="QTJV01000004">
    <property type="protein sequence ID" value="RFM34713.1"/>
    <property type="molecule type" value="Genomic_DNA"/>
</dbReference>